<sequence>MSAYCIVSEDDRCGKNQKKTSIWARIVINNLLKVATSFVNSISSRQLRKHKLFVEHQEVAKKDVELTFGVLQARFSFLHRPYLMWDKVMMRKIMIASSFII</sequence>
<dbReference type="EMBL" id="NBSK02000001">
    <property type="protein sequence ID" value="KAJ0227136.1"/>
    <property type="molecule type" value="Genomic_DNA"/>
</dbReference>
<accession>A0A9R1XV93</accession>
<proteinExistence type="predicted"/>
<gene>
    <name evidence="1" type="ORF">LSAT_V11C100013780</name>
</gene>
<reference evidence="1 2" key="1">
    <citation type="journal article" date="2017" name="Nat. Commun.">
        <title>Genome assembly with in vitro proximity ligation data and whole-genome triplication in lettuce.</title>
        <authorList>
            <person name="Reyes-Chin-Wo S."/>
            <person name="Wang Z."/>
            <person name="Yang X."/>
            <person name="Kozik A."/>
            <person name="Arikit S."/>
            <person name="Song C."/>
            <person name="Xia L."/>
            <person name="Froenicke L."/>
            <person name="Lavelle D.O."/>
            <person name="Truco M.J."/>
            <person name="Xia R."/>
            <person name="Zhu S."/>
            <person name="Xu C."/>
            <person name="Xu H."/>
            <person name="Xu X."/>
            <person name="Cox K."/>
            <person name="Korf I."/>
            <person name="Meyers B.C."/>
            <person name="Michelmore R.W."/>
        </authorList>
    </citation>
    <scope>NUCLEOTIDE SEQUENCE [LARGE SCALE GENOMIC DNA]</scope>
    <source>
        <strain evidence="2">cv. Salinas</strain>
        <tissue evidence="1">Seedlings</tissue>
    </source>
</reference>
<keyword evidence="2" id="KW-1185">Reference proteome</keyword>
<dbReference type="PANTHER" id="PTHR47150:SF6">
    <property type="entry name" value="OS01G0872900 PROTEIN"/>
    <property type="match status" value="1"/>
</dbReference>
<dbReference type="PANTHER" id="PTHR47150">
    <property type="entry name" value="OS12G0169200 PROTEIN"/>
    <property type="match status" value="1"/>
</dbReference>
<dbReference type="InterPro" id="IPR006912">
    <property type="entry name" value="Harbinger_derived_prot"/>
</dbReference>
<evidence type="ECO:0000313" key="2">
    <source>
        <dbReference type="Proteomes" id="UP000235145"/>
    </source>
</evidence>
<dbReference type="Proteomes" id="UP000235145">
    <property type="component" value="Unassembled WGS sequence"/>
</dbReference>
<comment type="caution">
    <text evidence="1">The sequence shown here is derived from an EMBL/GenBank/DDBJ whole genome shotgun (WGS) entry which is preliminary data.</text>
</comment>
<dbReference type="AlphaFoldDB" id="A0A9R1XV93"/>
<name>A0A9R1XV93_LACSA</name>
<protein>
    <submittedName>
        <fullName evidence="1">Uncharacterized protein</fullName>
    </submittedName>
</protein>
<dbReference type="Pfam" id="PF04827">
    <property type="entry name" value="Plant_tran"/>
    <property type="match status" value="1"/>
</dbReference>
<organism evidence="1 2">
    <name type="scientific">Lactuca sativa</name>
    <name type="common">Garden lettuce</name>
    <dbReference type="NCBI Taxonomy" id="4236"/>
    <lineage>
        <taxon>Eukaryota</taxon>
        <taxon>Viridiplantae</taxon>
        <taxon>Streptophyta</taxon>
        <taxon>Embryophyta</taxon>
        <taxon>Tracheophyta</taxon>
        <taxon>Spermatophyta</taxon>
        <taxon>Magnoliopsida</taxon>
        <taxon>eudicotyledons</taxon>
        <taxon>Gunneridae</taxon>
        <taxon>Pentapetalae</taxon>
        <taxon>asterids</taxon>
        <taxon>campanulids</taxon>
        <taxon>Asterales</taxon>
        <taxon>Asteraceae</taxon>
        <taxon>Cichorioideae</taxon>
        <taxon>Cichorieae</taxon>
        <taxon>Lactucinae</taxon>
        <taxon>Lactuca</taxon>
    </lineage>
</organism>
<evidence type="ECO:0000313" key="1">
    <source>
        <dbReference type="EMBL" id="KAJ0227136.1"/>
    </source>
</evidence>